<evidence type="ECO:0000313" key="9">
    <source>
        <dbReference type="Proteomes" id="UP000321523"/>
    </source>
</evidence>
<protein>
    <recommendedName>
        <fullName evidence="10">Methyl-accepting chemotaxis protein</fullName>
    </recommendedName>
</protein>
<dbReference type="Gene3D" id="6.10.340.10">
    <property type="match status" value="1"/>
</dbReference>
<evidence type="ECO:0000313" key="8">
    <source>
        <dbReference type="EMBL" id="GEO38876.1"/>
    </source>
</evidence>
<dbReference type="PROSITE" id="PS50885">
    <property type="entry name" value="HAMP"/>
    <property type="match status" value="1"/>
</dbReference>
<accession>A0A512DR17</accession>
<feature type="domain" description="Methyl-accepting transducer" evidence="6">
    <location>
        <begin position="284"/>
        <end position="506"/>
    </location>
</feature>
<evidence type="ECO:0000256" key="3">
    <source>
        <dbReference type="PROSITE-ProRule" id="PRU00284"/>
    </source>
</evidence>
<dbReference type="Pfam" id="PF00672">
    <property type="entry name" value="HAMP"/>
    <property type="match status" value="1"/>
</dbReference>
<evidence type="ECO:0000256" key="2">
    <source>
        <dbReference type="ARBA" id="ARBA00029447"/>
    </source>
</evidence>
<dbReference type="InterPro" id="IPR003660">
    <property type="entry name" value="HAMP_dom"/>
</dbReference>
<dbReference type="PROSITE" id="PS50111">
    <property type="entry name" value="CHEMOTAXIS_TRANSDUC_2"/>
    <property type="match status" value="1"/>
</dbReference>
<dbReference type="Pfam" id="PF00015">
    <property type="entry name" value="MCPsignal"/>
    <property type="match status" value="1"/>
</dbReference>
<organism evidence="8 9">
    <name type="scientific">Skermanella aerolata</name>
    <dbReference type="NCBI Taxonomy" id="393310"/>
    <lineage>
        <taxon>Bacteria</taxon>
        <taxon>Pseudomonadati</taxon>
        <taxon>Pseudomonadota</taxon>
        <taxon>Alphaproteobacteria</taxon>
        <taxon>Rhodospirillales</taxon>
        <taxon>Azospirillaceae</taxon>
        <taxon>Skermanella</taxon>
    </lineage>
</organism>
<dbReference type="GO" id="GO:0007165">
    <property type="term" value="P:signal transduction"/>
    <property type="evidence" value="ECO:0007669"/>
    <property type="project" value="UniProtKB-KW"/>
</dbReference>
<dbReference type="SUPFAM" id="SSF58104">
    <property type="entry name" value="Methyl-accepting chemotaxis protein (MCP) signaling domain"/>
    <property type="match status" value="1"/>
</dbReference>
<evidence type="ECO:0000256" key="4">
    <source>
        <dbReference type="SAM" id="Coils"/>
    </source>
</evidence>
<keyword evidence="1 3" id="KW-0807">Transducer</keyword>
<keyword evidence="5" id="KW-0812">Transmembrane</keyword>
<dbReference type="GO" id="GO:0016020">
    <property type="term" value="C:membrane"/>
    <property type="evidence" value="ECO:0007669"/>
    <property type="project" value="InterPro"/>
</dbReference>
<evidence type="ECO:0008006" key="10">
    <source>
        <dbReference type="Google" id="ProtNLM"/>
    </source>
</evidence>
<dbReference type="InterPro" id="IPR004089">
    <property type="entry name" value="MCPsignal_dom"/>
</dbReference>
<keyword evidence="5" id="KW-0472">Membrane</keyword>
<dbReference type="SMART" id="SM00283">
    <property type="entry name" value="MA"/>
    <property type="match status" value="1"/>
</dbReference>
<keyword evidence="5" id="KW-1133">Transmembrane helix</keyword>
<dbReference type="Proteomes" id="UP000321523">
    <property type="component" value="Unassembled WGS sequence"/>
</dbReference>
<evidence type="ECO:0000256" key="5">
    <source>
        <dbReference type="SAM" id="Phobius"/>
    </source>
</evidence>
<gene>
    <name evidence="8" type="ORF">SAE02_30240</name>
</gene>
<evidence type="ECO:0000259" key="6">
    <source>
        <dbReference type="PROSITE" id="PS50111"/>
    </source>
</evidence>
<dbReference type="CDD" id="cd06225">
    <property type="entry name" value="HAMP"/>
    <property type="match status" value="1"/>
</dbReference>
<evidence type="ECO:0000259" key="7">
    <source>
        <dbReference type="PROSITE" id="PS50885"/>
    </source>
</evidence>
<dbReference type="Gene3D" id="1.10.287.950">
    <property type="entry name" value="Methyl-accepting chemotaxis protein"/>
    <property type="match status" value="1"/>
</dbReference>
<dbReference type="AlphaFoldDB" id="A0A512DR17"/>
<keyword evidence="4" id="KW-0175">Coiled coil</keyword>
<reference evidence="8 9" key="1">
    <citation type="submission" date="2019-07" db="EMBL/GenBank/DDBJ databases">
        <title>Whole genome shotgun sequence of Skermanella aerolata NBRC 106429.</title>
        <authorList>
            <person name="Hosoyama A."/>
            <person name="Uohara A."/>
            <person name="Ohji S."/>
            <person name="Ichikawa N."/>
        </authorList>
    </citation>
    <scope>NUCLEOTIDE SEQUENCE [LARGE SCALE GENOMIC DNA]</scope>
    <source>
        <strain evidence="8 9">NBRC 106429</strain>
    </source>
</reference>
<feature type="transmembrane region" description="Helical" evidence="5">
    <location>
        <begin position="34"/>
        <end position="55"/>
    </location>
</feature>
<comment type="similarity">
    <text evidence="2">Belongs to the methyl-accepting chemotaxis (MCP) protein family.</text>
</comment>
<comment type="caution">
    <text evidence="8">The sequence shown here is derived from an EMBL/GenBank/DDBJ whole genome shotgun (WGS) entry which is preliminary data.</text>
</comment>
<dbReference type="SMART" id="SM00304">
    <property type="entry name" value="HAMP"/>
    <property type="match status" value="1"/>
</dbReference>
<evidence type="ECO:0000256" key="1">
    <source>
        <dbReference type="ARBA" id="ARBA00023224"/>
    </source>
</evidence>
<feature type="domain" description="HAMP" evidence="7">
    <location>
        <begin position="191"/>
        <end position="244"/>
    </location>
</feature>
<sequence length="540" mass="56513">MILEDVERKRTMPTNNQTPHAAEITGRLGIRQKALLLIGATLLIFGMLSVAFTLYKSGETAYADLHTRAEIIAALQARSAAIPLFDFDFQQVAEIVKASAGDPDYLASFVRDTKAKVVAGDGDLKTGSGFIEVMQEIKGGASGQATKIGEYVLRLKTARIDSQLREQALIQIGGGIASMLIVVGILYAIIASFSGPLEKLTRLVARLAHGDHGVSVPDTDRRDEIGALARAVDVLKAKAQERERLEAEKIASQRAEAARAHRLTELAAAFDSRVELAVVEVSGTAGQMKAGAEGVLDGALLADRRNSTVADAAGRASENVSIASAAAEELTTSIQIIAESVGQSVLVSERAIGKAEETRRTVESLAEAAHKIGEVTELINQIAGQTNLLALNATIEAARAGEAGKGFAVVASEVKSLANQTARATDEIAGQIKAIQSVTHDTVNAMQQISSAITDLNERSGRISAAIGEQLGATTEIALQVSGAAEGAETVAVTIGEAAGASHAVSTAARETLALAARLQERFVALQGEVRQFLDSVKAA</sequence>
<keyword evidence="9" id="KW-1185">Reference proteome</keyword>
<dbReference type="PANTHER" id="PTHR32089">
    <property type="entry name" value="METHYL-ACCEPTING CHEMOTAXIS PROTEIN MCPB"/>
    <property type="match status" value="1"/>
</dbReference>
<proteinExistence type="inferred from homology"/>
<feature type="transmembrane region" description="Helical" evidence="5">
    <location>
        <begin position="168"/>
        <end position="193"/>
    </location>
</feature>
<dbReference type="PANTHER" id="PTHR32089:SF112">
    <property type="entry name" value="LYSOZYME-LIKE PROTEIN-RELATED"/>
    <property type="match status" value="1"/>
</dbReference>
<name>A0A512DR17_9PROT</name>
<feature type="coiled-coil region" evidence="4">
    <location>
        <begin position="228"/>
        <end position="258"/>
    </location>
</feature>
<dbReference type="EMBL" id="BJYZ01000013">
    <property type="protein sequence ID" value="GEO38876.1"/>
    <property type="molecule type" value="Genomic_DNA"/>
</dbReference>